<dbReference type="EMBL" id="JBBWWT010000001">
    <property type="protein sequence ID" value="MEL1262760.1"/>
    <property type="molecule type" value="Genomic_DNA"/>
</dbReference>
<evidence type="ECO:0000256" key="3">
    <source>
        <dbReference type="ARBA" id="ARBA00022679"/>
    </source>
</evidence>
<feature type="coiled-coil region" evidence="4">
    <location>
        <begin position="476"/>
        <end position="510"/>
    </location>
</feature>
<organism evidence="7 8">
    <name type="scientific">Pseudoxanthomonas putridarboris</name>
    <dbReference type="NCBI Taxonomy" id="752605"/>
    <lineage>
        <taxon>Bacteria</taxon>
        <taxon>Pseudomonadati</taxon>
        <taxon>Pseudomonadota</taxon>
        <taxon>Gammaproteobacteria</taxon>
        <taxon>Lysobacterales</taxon>
        <taxon>Lysobacteraceae</taxon>
        <taxon>Pseudoxanthomonas</taxon>
    </lineage>
</organism>
<dbReference type="CDD" id="cd00761">
    <property type="entry name" value="Glyco_tranf_GTA_type"/>
    <property type="match status" value="1"/>
</dbReference>
<evidence type="ECO:0000313" key="8">
    <source>
        <dbReference type="Proteomes" id="UP001459204"/>
    </source>
</evidence>
<gene>
    <name evidence="7" type="ORF">AAD027_00015</name>
</gene>
<name>A0ABU9IVH6_9GAMM</name>
<dbReference type="GO" id="GO:0008168">
    <property type="term" value="F:methyltransferase activity"/>
    <property type="evidence" value="ECO:0007669"/>
    <property type="project" value="UniProtKB-KW"/>
</dbReference>
<accession>A0ABU9IVH6</accession>
<proteinExistence type="inferred from homology"/>
<keyword evidence="8" id="KW-1185">Reference proteome</keyword>
<evidence type="ECO:0000313" key="7">
    <source>
        <dbReference type="EMBL" id="MEL1262760.1"/>
    </source>
</evidence>
<comment type="similarity">
    <text evidence="1">Belongs to the glycosyltransferase 2 family.</text>
</comment>
<dbReference type="Pfam" id="PF00535">
    <property type="entry name" value="Glycos_transf_2"/>
    <property type="match status" value="1"/>
</dbReference>
<dbReference type="InterPro" id="IPR029044">
    <property type="entry name" value="Nucleotide-diphossugar_trans"/>
</dbReference>
<dbReference type="Pfam" id="PF05050">
    <property type="entry name" value="Methyltransf_21"/>
    <property type="match status" value="1"/>
</dbReference>
<dbReference type="GO" id="GO:0032259">
    <property type="term" value="P:methylation"/>
    <property type="evidence" value="ECO:0007669"/>
    <property type="project" value="UniProtKB-KW"/>
</dbReference>
<dbReference type="Gene3D" id="3.40.50.150">
    <property type="entry name" value="Vaccinia Virus protein VP39"/>
    <property type="match status" value="1"/>
</dbReference>
<dbReference type="InterPro" id="IPR029063">
    <property type="entry name" value="SAM-dependent_MTases_sf"/>
</dbReference>
<feature type="domain" description="Glycosyltransferase 2-like" evidence="5">
    <location>
        <begin position="648"/>
        <end position="763"/>
    </location>
</feature>
<keyword evidence="3" id="KW-0808">Transferase</keyword>
<dbReference type="PANTHER" id="PTHR43685:SF5">
    <property type="entry name" value="GLYCOSYLTRANSFERASE EPSE-RELATED"/>
    <property type="match status" value="1"/>
</dbReference>
<sequence length="1518" mass="168654">MPLESEKNSHSTNVLAPKVSYGEKNFQFLLPSLTDHISKIVASGTFYESKLLSILKAQLQEGDLVLDVGANIGNHTVFFAGVCGCRVEAFEVNPEACHFLKATVRLNGLEGRVQVNEVALSDVDGHVSIAHSVDDNLGAISFRMDDEGELPARRLDGFDFDSRVVLIKIDVEGMEAQVIRGAENLIRRDRPIIVYEAQDADAYAVASEMLSRFGYIAVGCFNATDTYIFVADSTNAEKNAVATLQASGLISAQHDLKDLSRRVSASKNSLDKIAMQQRNLTAAIYGSNATENNPVPILERLASLDQVALRLGSSVEESRNKVENQQASLLTSLTQLASVAYSAADVAARVSSLSEDIKRFELSASLAASSLEERIDGRQSEHERSINAHLQALSEQAKAQDAALLIQKAQLEEVRAKFSSLSIDIDEVADQLRSYQDKVAVEQENSHSDVRQLWATVNKFDNDSASRIKNLRAAISLEQKGLAERLERDHRQLEQQLERALEGTRSANERFDALMNGRIFSFLRLLKQIGRRVLHPFPQKRAMNESVVAEAGKARELTLDVPSASSEIMHPTAVTSLVSKTRPETNRVNEVNAAQAATAVSAGADVSFSAGEIVEKVLRGGVPYMSRRSVNKDLSFLERPLPVEGLISVVMTTFNTRNFVGAAIESILNQTHRNLELIVVDDGSTDGTIDVVQAAASRDSRVTCISFGVNRGTYWCKNYGITKAKGVAVTFMDSDDVSEPTRLEKQYVLLGESGCAVTTCLHERRDLAGSLLVVAGRTKRVAYISQMMRKGVFDLLGYFDSVRTSADDEMLRRIKRFIGIDSHRTVHEVLYKAVVREFSLTQDPSNGALSAQPGILSEPRKAYSDAVDRWHETLFERGRYPYVPFPVVRRPFPIHERLRVAGNDLNGEPISVCIATFPARERQLKVAVNSLIDQVDFLFVYLNEYTSVPEFLKHPRIVVKLGGANLRDNGKFYFMPSVPDGYCFTVDDDIVYPKDYVQSLIRRIEIYGRKAAVGVHGTIFSRPFVSYFEGRRVFHFRQGLGRDHVVDQLGTGTLAFHTSLWRPSCDNFSSTGMVDAWIAVEAKKLGVTLVAIERRKAWLTPIPDANGAPPSLFDEFRSSADQQTRLIASSRGWGAGVSQSLRDYLESRIAASGSAFAEQICELEMVSPAQSQETSQANLPGFHRERFRLAIVGRTNKERWKKGGILKSTHLTADMLRPLGIEVALIDLEMDDPRTLNGFDADIVMVYPGDPERPDFKDVIELVDHHARQARSIIVNLSLNGRDSRKHYICEQMSTWRALYGKRVGLMVFGDRVEDDPLLAPVADMLVAIPKTLSYEHIPEVGFSEREGIFLGDYGKLCDQSLLAWSAEEAIESLRIALPDAHLFCVQQYRPRQARDLGIEVLPFLQEEYTRVLSRSRLMISLVKYATFEMVPMEVAAMGVPVLHPKMDNSLSDYLGLGAVEVRSIKHMTRCAKAIYEDPDVWGGVSRAGSLVAKGLTWENMSAQMYLRLLTFHKYAQS</sequence>
<evidence type="ECO:0000259" key="6">
    <source>
        <dbReference type="Pfam" id="PF05050"/>
    </source>
</evidence>
<feature type="domain" description="Methyltransferase FkbM" evidence="6">
    <location>
        <begin position="67"/>
        <end position="205"/>
    </location>
</feature>
<dbReference type="SUPFAM" id="SSF53335">
    <property type="entry name" value="S-adenosyl-L-methionine-dependent methyltransferases"/>
    <property type="match status" value="1"/>
</dbReference>
<comment type="caution">
    <text evidence="7">The sequence shown here is derived from an EMBL/GenBank/DDBJ whole genome shotgun (WGS) entry which is preliminary data.</text>
</comment>
<keyword evidence="4" id="KW-0175">Coiled coil</keyword>
<evidence type="ECO:0000256" key="2">
    <source>
        <dbReference type="ARBA" id="ARBA00022676"/>
    </source>
</evidence>
<evidence type="ECO:0000256" key="4">
    <source>
        <dbReference type="SAM" id="Coils"/>
    </source>
</evidence>
<dbReference type="InterPro" id="IPR006342">
    <property type="entry name" value="FkbM_mtfrase"/>
</dbReference>
<dbReference type="SUPFAM" id="SSF53448">
    <property type="entry name" value="Nucleotide-diphospho-sugar transferases"/>
    <property type="match status" value="2"/>
</dbReference>
<dbReference type="Gene3D" id="3.90.550.10">
    <property type="entry name" value="Spore Coat Polysaccharide Biosynthesis Protein SpsA, Chain A"/>
    <property type="match status" value="1"/>
</dbReference>
<evidence type="ECO:0000256" key="1">
    <source>
        <dbReference type="ARBA" id="ARBA00006739"/>
    </source>
</evidence>
<reference evidence="7 8" key="1">
    <citation type="submission" date="2024-04" db="EMBL/GenBank/DDBJ databases">
        <title>Draft genome sequence of Pseudoxanthomonas putridarboris WD12.</title>
        <authorList>
            <person name="Oh J."/>
        </authorList>
    </citation>
    <scope>NUCLEOTIDE SEQUENCE [LARGE SCALE GENOMIC DNA]</scope>
    <source>
        <strain evidence="7 8">WD12</strain>
    </source>
</reference>
<keyword evidence="2" id="KW-0328">Glycosyltransferase</keyword>
<dbReference type="Gene3D" id="3.40.50.2000">
    <property type="entry name" value="Glycogen Phosphorylase B"/>
    <property type="match status" value="1"/>
</dbReference>
<dbReference type="SUPFAM" id="SSF53756">
    <property type="entry name" value="UDP-Glycosyltransferase/glycogen phosphorylase"/>
    <property type="match status" value="1"/>
</dbReference>
<dbReference type="PANTHER" id="PTHR43685">
    <property type="entry name" value="GLYCOSYLTRANSFERASE"/>
    <property type="match status" value="1"/>
</dbReference>
<dbReference type="InterPro" id="IPR001173">
    <property type="entry name" value="Glyco_trans_2-like"/>
</dbReference>
<protein>
    <submittedName>
        <fullName evidence="7">FkbM family methyltransferase</fullName>
    </submittedName>
</protein>
<evidence type="ECO:0000259" key="5">
    <source>
        <dbReference type="Pfam" id="PF00535"/>
    </source>
</evidence>
<dbReference type="CDD" id="cd02440">
    <property type="entry name" value="AdoMet_MTases"/>
    <property type="match status" value="1"/>
</dbReference>
<keyword evidence="7" id="KW-0489">Methyltransferase</keyword>
<dbReference type="NCBIfam" id="TIGR01444">
    <property type="entry name" value="fkbM_fam"/>
    <property type="match status" value="1"/>
</dbReference>
<dbReference type="InterPro" id="IPR050834">
    <property type="entry name" value="Glycosyltransf_2"/>
</dbReference>
<dbReference type="Proteomes" id="UP001459204">
    <property type="component" value="Unassembled WGS sequence"/>
</dbReference>